<dbReference type="SMART" id="SM00530">
    <property type="entry name" value="HTH_XRE"/>
    <property type="match status" value="1"/>
</dbReference>
<proteinExistence type="predicted"/>
<name>A0ABQ3VZY9_9LACO</name>
<feature type="transmembrane region" description="Helical" evidence="2">
    <location>
        <begin position="173"/>
        <end position="192"/>
    </location>
</feature>
<dbReference type="SUPFAM" id="SSF47413">
    <property type="entry name" value="lambda repressor-like DNA-binding domains"/>
    <property type="match status" value="1"/>
</dbReference>
<evidence type="ECO:0000259" key="3">
    <source>
        <dbReference type="PROSITE" id="PS50943"/>
    </source>
</evidence>
<feature type="transmembrane region" description="Helical" evidence="2">
    <location>
        <begin position="108"/>
        <end position="127"/>
    </location>
</feature>
<dbReference type="PROSITE" id="PS50943">
    <property type="entry name" value="HTH_CROC1"/>
    <property type="match status" value="1"/>
</dbReference>
<feature type="domain" description="HTH cro/C1-type" evidence="3">
    <location>
        <begin position="10"/>
        <end position="64"/>
    </location>
</feature>
<sequence>MVDNQFARRLRDQRKASSLTQQQLADRLNVSRKTVSGWETGRSLPDIDTLRRMAAVYRVSLDQLVSNPQQFKSREILMARQSSKIHRFTSSVLTVILAILVAERVTQYATMAAFLLMDVFVFLILGLRILISKYGLKKVDPLKSPIFLSGYVLFTVSAIASAIMYVFKMGFGFQYGLGFSGYLALFNLYLIWRHRAD</sequence>
<reference evidence="4 5" key="1">
    <citation type="journal article" date="2021" name="Int. J. Syst. Evol. Microbiol.">
        <title>Lentilactobacillus fungorum sp. nov., isolated from spent mushroom substrates.</title>
        <authorList>
            <person name="Tohno M."/>
            <person name="Tanizawa Y."/>
            <person name="Kojima Y."/>
            <person name="Sakamoto M."/>
            <person name="Ohkuma M."/>
            <person name="Kobayashi H."/>
        </authorList>
    </citation>
    <scope>NUCLEOTIDE SEQUENCE [LARGE SCALE GENOMIC DNA]</scope>
    <source>
        <strain evidence="4 5">YK48G</strain>
    </source>
</reference>
<dbReference type="Gene3D" id="1.10.260.40">
    <property type="entry name" value="lambda repressor-like DNA-binding domains"/>
    <property type="match status" value="1"/>
</dbReference>
<feature type="transmembrane region" description="Helical" evidence="2">
    <location>
        <begin position="148"/>
        <end position="167"/>
    </location>
</feature>
<dbReference type="Proteomes" id="UP000604765">
    <property type="component" value="Unassembled WGS sequence"/>
</dbReference>
<dbReference type="EMBL" id="BNJR01000010">
    <property type="protein sequence ID" value="GHP13601.1"/>
    <property type="molecule type" value="Genomic_DNA"/>
</dbReference>
<organism evidence="4 5">
    <name type="scientific">Lentilactobacillus fungorum</name>
    <dbReference type="NCBI Taxonomy" id="2201250"/>
    <lineage>
        <taxon>Bacteria</taxon>
        <taxon>Bacillati</taxon>
        <taxon>Bacillota</taxon>
        <taxon>Bacilli</taxon>
        <taxon>Lactobacillales</taxon>
        <taxon>Lactobacillaceae</taxon>
        <taxon>Lentilactobacillus</taxon>
    </lineage>
</organism>
<dbReference type="CDD" id="cd00093">
    <property type="entry name" value="HTH_XRE"/>
    <property type="match status" value="1"/>
</dbReference>
<evidence type="ECO:0000256" key="1">
    <source>
        <dbReference type="ARBA" id="ARBA00023125"/>
    </source>
</evidence>
<evidence type="ECO:0000313" key="4">
    <source>
        <dbReference type="EMBL" id="GHP13601.1"/>
    </source>
</evidence>
<comment type="caution">
    <text evidence="4">The sequence shown here is derived from an EMBL/GenBank/DDBJ whole genome shotgun (WGS) entry which is preliminary data.</text>
</comment>
<evidence type="ECO:0000256" key="2">
    <source>
        <dbReference type="SAM" id="Phobius"/>
    </source>
</evidence>
<keyword evidence="2" id="KW-0812">Transmembrane</keyword>
<keyword evidence="5" id="KW-1185">Reference proteome</keyword>
<protein>
    <submittedName>
        <fullName evidence="4">Transcriptional regulator</fullName>
    </submittedName>
</protein>
<evidence type="ECO:0000313" key="5">
    <source>
        <dbReference type="Proteomes" id="UP000604765"/>
    </source>
</evidence>
<keyword evidence="2" id="KW-0472">Membrane</keyword>
<accession>A0ABQ3VZY9</accession>
<dbReference type="PANTHER" id="PTHR46558:SF11">
    <property type="entry name" value="HTH-TYPE TRANSCRIPTIONAL REGULATOR XRE"/>
    <property type="match status" value="1"/>
</dbReference>
<keyword evidence="1" id="KW-0238">DNA-binding</keyword>
<dbReference type="RefSeq" id="WP_203629636.1">
    <property type="nucleotide sequence ID" value="NZ_BNJR01000010.1"/>
</dbReference>
<dbReference type="InterPro" id="IPR001387">
    <property type="entry name" value="Cro/C1-type_HTH"/>
</dbReference>
<feature type="transmembrane region" description="Helical" evidence="2">
    <location>
        <begin position="85"/>
        <end position="102"/>
    </location>
</feature>
<dbReference type="Pfam" id="PF01381">
    <property type="entry name" value="HTH_3"/>
    <property type="match status" value="1"/>
</dbReference>
<dbReference type="PANTHER" id="PTHR46558">
    <property type="entry name" value="TRACRIPTIONAL REGULATORY PROTEIN-RELATED-RELATED"/>
    <property type="match status" value="1"/>
</dbReference>
<gene>
    <name evidence="4" type="ORF">YK48G_10260</name>
</gene>
<keyword evidence="2" id="KW-1133">Transmembrane helix</keyword>
<dbReference type="InterPro" id="IPR010982">
    <property type="entry name" value="Lambda_DNA-bd_dom_sf"/>
</dbReference>